<organism evidence="3 4">
    <name type="scientific">Eutypa lata (strain UCR-EL1)</name>
    <name type="common">Grapevine dieback disease fungus</name>
    <name type="synonym">Eutypa armeniacae</name>
    <dbReference type="NCBI Taxonomy" id="1287681"/>
    <lineage>
        <taxon>Eukaryota</taxon>
        <taxon>Fungi</taxon>
        <taxon>Dikarya</taxon>
        <taxon>Ascomycota</taxon>
        <taxon>Pezizomycotina</taxon>
        <taxon>Sordariomycetes</taxon>
        <taxon>Xylariomycetidae</taxon>
        <taxon>Xylariales</taxon>
        <taxon>Diatrypaceae</taxon>
        <taxon>Eutypa</taxon>
    </lineage>
</organism>
<dbReference type="STRING" id="1287681.M7TFA9"/>
<dbReference type="Proteomes" id="UP000012174">
    <property type="component" value="Unassembled WGS sequence"/>
</dbReference>
<dbReference type="Pfam" id="PF01408">
    <property type="entry name" value="GFO_IDH_MocA"/>
    <property type="match status" value="1"/>
</dbReference>
<name>M7TFA9_EUTLA</name>
<sequence length="360" mass="38981">MNPYSPAKVRFAVIGAGVIGPRHARAVTQNSESDLVAIVDPMPAGADLAAGLNVAHYISIAQLLQSPHKPDAAIICTPNHTHVPIAKELSSAGVHILIEKPFSTDILSGKELLEHLSATGVKALVGHHRRFNPFMVTAKKVVMSGSLGRVMAVNGLWVLYKPLDYFDPPAEWRRDNSGGVVLINMIHEVDLLHHLFGPITSVHAEKMIPQRGFEAEEGAALTLRFESGAVGTFLVSDSLPSPHNFEAGTGENPVVPRTGEDFYRIFGTEGSLSIPDMTLWSYKDGTQKSWHTELTRDEIPIANEGAVPFDLQLNHFVKVIRGEETPSCTPQAGLAALLVCQAIKDALKSNTTVQVEAFKL</sequence>
<dbReference type="Gene3D" id="3.30.360.10">
    <property type="entry name" value="Dihydrodipicolinate Reductase, domain 2"/>
    <property type="match status" value="1"/>
</dbReference>
<dbReference type="InterPro" id="IPR000683">
    <property type="entry name" value="Gfo/Idh/MocA-like_OxRdtase_N"/>
</dbReference>
<dbReference type="HOGENOM" id="CLU_023194_1_1_1"/>
<keyword evidence="4" id="KW-1185">Reference proteome</keyword>
<evidence type="ECO:0000313" key="4">
    <source>
        <dbReference type="Proteomes" id="UP000012174"/>
    </source>
</evidence>
<dbReference type="SUPFAM" id="SSF51735">
    <property type="entry name" value="NAD(P)-binding Rossmann-fold domains"/>
    <property type="match status" value="1"/>
</dbReference>
<feature type="domain" description="Gfo/Idh/MocA-like oxidoreductase C-terminal" evidence="2">
    <location>
        <begin position="139"/>
        <end position="355"/>
    </location>
</feature>
<dbReference type="Pfam" id="PF02894">
    <property type="entry name" value="GFO_IDH_MocA_C"/>
    <property type="match status" value="1"/>
</dbReference>
<dbReference type="Gene3D" id="3.40.50.720">
    <property type="entry name" value="NAD(P)-binding Rossmann-like Domain"/>
    <property type="match status" value="1"/>
</dbReference>
<dbReference type="EMBL" id="KB706874">
    <property type="protein sequence ID" value="EMR65400.1"/>
    <property type="molecule type" value="Genomic_DNA"/>
</dbReference>
<proteinExistence type="predicted"/>
<dbReference type="GO" id="GO:0000166">
    <property type="term" value="F:nucleotide binding"/>
    <property type="evidence" value="ECO:0007669"/>
    <property type="project" value="InterPro"/>
</dbReference>
<dbReference type="AlphaFoldDB" id="M7TFA9"/>
<dbReference type="SUPFAM" id="SSF55347">
    <property type="entry name" value="Glyceraldehyde-3-phosphate dehydrogenase-like, C-terminal domain"/>
    <property type="match status" value="1"/>
</dbReference>
<dbReference type="KEGG" id="ela:UCREL1_7622"/>
<reference evidence="4" key="1">
    <citation type="journal article" date="2013" name="Genome Announc.">
        <title>Draft genome sequence of the grapevine dieback fungus Eutypa lata UCR-EL1.</title>
        <authorList>
            <person name="Blanco-Ulate B."/>
            <person name="Rolshausen P.E."/>
            <person name="Cantu D."/>
        </authorList>
    </citation>
    <scope>NUCLEOTIDE SEQUENCE [LARGE SCALE GENOMIC DNA]</scope>
    <source>
        <strain evidence="4">UCR-EL1</strain>
    </source>
</reference>
<dbReference type="OrthoDB" id="446809at2759"/>
<dbReference type="PANTHER" id="PTHR43377:SF1">
    <property type="entry name" value="BILIVERDIN REDUCTASE A"/>
    <property type="match status" value="1"/>
</dbReference>
<gene>
    <name evidence="3" type="ORF">UCREL1_7622</name>
</gene>
<dbReference type="InterPro" id="IPR004104">
    <property type="entry name" value="Gfo/Idh/MocA-like_OxRdtase_C"/>
</dbReference>
<evidence type="ECO:0000313" key="3">
    <source>
        <dbReference type="EMBL" id="EMR65400.1"/>
    </source>
</evidence>
<accession>M7TFA9</accession>
<dbReference type="OMA" id="VPDMTRW"/>
<evidence type="ECO:0000259" key="2">
    <source>
        <dbReference type="Pfam" id="PF02894"/>
    </source>
</evidence>
<feature type="domain" description="Gfo/Idh/MocA-like oxidoreductase N-terminal" evidence="1">
    <location>
        <begin position="9"/>
        <end position="127"/>
    </location>
</feature>
<dbReference type="PANTHER" id="PTHR43377">
    <property type="entry name" value="BILIVERDIN REDUCTASE A"/>
    <property type="match status" value="1"/>
</dbReference>
<dbReference type="InterPro" id="IPR036291">
    <property type="entry name" value="NAD(P)-bd_dom_sf"/>
</dbReference>
<dbReference type="InterPro" id="IPR051450">
    <property type="entry name" value="Gfo/Idh/MocA_Oxidoreductases"/>
</dbReference>
<dbReference type="eggNOG" id="ENOG502RYAS">
    <property type="taxonomic scope" value="Eukaryota"/>
</dbReference>
<evidence type="ECO:0000259" key="1">
    <source>
        <dbReference type="Pfam" id="PF01408"/>
    </source>
</evidence>
<protein>
    <submittedName>
        <fullName evidence="3">Putative quinate utilization oxidoreductase protein</fullName>
    </submittedName>
</protein>